<dbReference type="InterPro" id="IPR023660">
    <property type="entry name" value="Arg_Kinase"/>
</dbReference>
<evidence type="ECO:0000313" key="7">
    <source>
        <dbReference type="EMBL" id="PRR80910.1"/>
    </source>
</evidence>
<dbReference type="InterPro" id="IPR014746">
    <property type="entry name" value="Gln_synth/guanido_kin_cat_dom"/>
</dbReference>
<evidence type="ECO:0000256" key="3">
    <source>
        <dbReference type="ARBA" id="ARBA00022777"/>
    </source>
</evidence>
<dbReference type="EC" id="2.7.3.-" evidence="7"/>
<dbReference type="InterPro" id="IPR022414">
    <property type="entry name" value="ATP-guanido_PTrfase_cat"/>
</dbReference>
<reference evidence="7 8" key="1">
    <citation type="submission" date="2018-03" db="EMBL/GenBank/DDBJ databases">
        <title>Genome sequence of Clostridium vincentii DSM 10228.</title>
        <authorList>
            <person name="Poehlein A."/>
            <person name="Daniel R."/>
        </authorList>
    </citation>
    <scope>NUCLEOTIDE SEQUENCE [LARGE SCALE GENOMIC DNA]</scope>
    <source>
        <strain evidence="7 8">DSM 10228</strain>
    </source>
</reference>
<protein>
    <submittedName>
        <fullName evidence="7">Putative ATP:guanido phosphotransferase</fullName>
        <ecNumber evidence="7">2.7.3.-</ecNumber>
    </submittedName>
</protein>
<dbReference type="GO" id="GO:0005524">
    <property type="term" value="F:ATP binding"/>
    <property type="evidence" value="ECO:0007669"/>
    <property type="project" value="UniProtKB-UniRule"/>
</dbReference>
<feature type="domain" description="Phosphagen kinase C-terminal" evidence="6">
    <location>
        <begin position="14"/>
        <end position="243"/>
    </location>
</feature>
<dbReference type="InterPro" id="IPR000749">
    <property type="entry name" value="ATP-guanido_PTrfase"/>
</dbReference>
<keyword evidence="4 5" id="KW-0067">ATP-binding</keyword>
<dbReference type="PROSITE" id="PS51510">
    <property type="entry name" value="PHOSPHAGEN_KINASE_C"/>
    <property type="match status" value="1"/>
</dbReference>
<keyword evidence="2 5" id="KW-0547">Nucleotide-binding</keyword>
<comment type="similarity">
    <text evidence="5">Belongs to the ATP:guanido phosphotransferase family.</text>
</comment>
<keyword evidence="1 5" id="KW-0808">Transferase</keyword>
<dbReference type="NCBIfam" id="NF002194">
    <property type="entry name" value="PRK01059.1-4"/>
    <property type="match status" value="1"/>
</dbReference>
<dbReference type="Proteomes" id="UP000239471">
    <property type="component" value="Unassembled WGS sequence"/>
</dbReference>
<comment type="caution">
    <text evidence="7">The sequence shown here is derived from an EMBL/GenBank/DDBJ whole genome shotgun (WGS) entry which is preliminary data.</text>
</comment>
<dbReference type="SUPFAM" id="SSF55931">
    <property type="entry name" value="Glutamine synthetase/guanido kinase"/>
    <property type="match status" value="1"/>
</dbReference>
<dbReference type="AlphaFoldDB" id="A0A2T0BAJ5"/>
<keyword evidence="8" id="KW-1185">Reference proteome</keyword>
<dbReference type="EMBL" id="PVXQ01000040">
    <property type="protein sequence ID" value="PRR80910.1"/>
    <property type="molecule type" value="Genomic_DNA"/>
</dbReference>
<feature type="binding site" evidence="5">
    <location>
        <begin position="165"/>
        <end position="169"/>
    </location>
    <ligand>
        <name>ATP</name>
        <dbReference type="ChEBI" id="CHEBI:30616"/>
    </ligand>
</feature>
<keyword evidence="3 5" id="KW-0418">Kinase</keyword>
<evidence type="ECO:0000259" key="6">
    <source>
        <dbReference type="PROSITE" id="PS51510"/>
    </source>
</evidence>
<feature type="binding site" evidence="5">
    <location>
        <begin position="17"/>
        <end position="21"/>
    </location>
    <ligand>
        <name>ATP</name>
        <dbReference type="ChEBI" id="CHEBI:30616"/>
    </ligand>
</feature>
<dbReference type="GO" id="GO:0005615">
    <property type="term" value="C:extracellular space"/>
    <property type="evidence" value="ECO:0007669"/>
    <property type="project" value="TreeGrafter"/>
</dbReference>
<gene>
    <name evidence="7" type="ORF">CLVI_29000</name>
</gene>
<evidence type="ECO:0000313" key="8">
    <source>
        <dbReference type="Proteomes" id="UP000239471"/>
    </source>
</evidence>
<organism evidence="7 8">
    <name type="scientific">Clostridium vincentii</name>
    <dbReference type="NCBI Taxonomy" id="52704"/>
    <lineage>
        <taxon>Bacteria</taxon>
        <taxon>Bacillati</taxon>
        <taxon>Bacillota</taxon>
        <taxon>Clostridia</taxon>
        <taxon>Eubacteriales</taxon>
        <taxon>Clostridiaceae</taxon>
        <taxon>Clostridium</taxon>
    </lineage>
</organism>
<proteinExistence type="inferred from homology"/>
<dbReference type="Gene3D" id="3.30.590.10">
    <property type="entry name" value="Glutamine synthetase/guanido kinase, catalytic domain"/>
    <property type="match status" value="1"/>
</dbReference>
<dbReference type="CDD" id="cd07930">
    <property type="entry name" value="bacterial_phosphagen_kinase"/>
    <property type="match status" value="1"/>
</dbReference>
<dbReference type="PANTHER" id="PTHR11547">
    <property type="entry name" value="ARGININE OR CREATINE KINASE"/>
    <property type="match status" value="1"/>
</dbReference>
<feature type="binding site" evidence="5">
    <location>
        <position position="80"/>
    </location>
    <ligand>
        <name>ATP</name>
        <dbReference type="ChEBI" id="CHEBI:30616"/>
    </ligand>
</feature>
<dbReference type="GO" id="GO:0046314">
    <property type="term" value="P:phosphocreatine biosynthetic process"/>
    <property type="evidence" value="ECO:0007669"/>
    <property type="project" value="InterPro"/>
</dbReference>
<evidence type="ECO:0000256" key="4">
    <source>
        <dbReference type="ARBA" id="ARBA00022840"/>
    </source>
</evidence>
<evidence type="ECO:0000256" key="5">
    <source>
        <dbReference type="PROSITE-ProRule" id="PRU00843"/>
    </source>
</evidence>
<dbReference type="PANTHER" id="PTHR11547:SF38">
    <property type="entry name" value="ARGININE KINASE 1-RELATED"/>
    <property type="match status" value="1"/>
</dbReference>
<name>A0A2T0BAJ5_9CLOT</name>
<evidence type="ECO:0000256" key="2">
    <source>
        <dbReference type="ARBA" id="ARBA00022741"/>
    </source>
</evidence>
<dbReference type="OrthoDB" id="9791353at2"/>
<dbReference type="RefSeq" id="WP_106060809.1">
    <property type="nucleotide sequence ID" value="NZ_PVXQ01000040.1"/>
</dbReference>
<dbReference type="GO" id="GO:0004111">
    <property type="term" value="F:creatine kinase activity"/>
    <property type="evidence" value="ECO:0007669"/>
    <property type="project" value="InterPro"/>
</dbReference>
<sequence length="338" mass="38816">MKNWIDSQVSPQDIIISSSISLCRNFKKNRFTDKMKCDEAKENVDMIFKILCDKSQDEEFKLIKLWEEENKCSETYRDKHIISEELLKRKDRGAFIVNKNETLSIMINEEDNVRIQCTVDGLNLHGIYKYINKFDDYIEEDIAYAFHGDYGYLSASPSNVGTGMKATVAMHLPALTISQEIPNILNGLNRVGMTINGMYGEKLKSDGNMYHISNQITLGVKEDEIIENLKGVVFNIASEEKKYREIFLAEHKHEVEDKIFRSYGILKNAKMLKSKETLELLSYIRFGAELGLLDIDKKTLNNILIKSRTSLVMKNLKSESSSVEQNLERANIVKDLLS</sequence>
<feature type="binding site" evidence="5">
    <location>
        <begin position="196"/>
        <end position="201"/>
    </location>
    <ligand>
        <name>ATP</name>
        <dbReference type="ChEBI" id="CHEBI:30616"/>
    </ligand>
</feature>
<dbReference type="Pfam" id="PF00217">
    <property type="entry name" value="ATP-gua_Ptrans"/>
    <property type="match status" value="1"/>
</dbReference>
<evidence type="ECO:0000256" key="1">
    <source>
        <dbReference type="ARBA" id="ARBA00022679"/>
    </source>
</evidence>
<feature type="binding site" evidence="5">
    <location>
        <position position="114"/>
    </location>
    <ligand>
        <name>ATP</name>
        <dbReference type="ChEBI" id="CHEBI:30616"/>
    </ligand>
</feature>
<accession>A0A2T0BAJ5</accession>